<dbReference type="AlphaFoldDB" id="A0A917HUZ5"/>
<feature type="chain" id="PRO_5036907723" evidence="4">
    <location>
        <begin position="34"/>
        <end position="390"/>
    </location>
</feature>
<dbReference type="Proteomes" id="UP000660862">
    <property type="component" value="Unassembled WGS sequence"/>
</dbReference>
<evidence type="ECO:0000259" key="7">
    <source>
        <dbReference type="Pfam" id="PF25944"/>
    </source>
</evidence>
<dbReference type="GO" id="GO:0046677">
    <property type="term" value="P:response to antibiotic"/>
    <property type="evidence" value="ECO:0007669"/>
    <property type="project" value="TreeGrafter"/>
</dbReference>
<keyword evidence="10" id="KW-1185">Reference proteome</keyword>
<organism evidence="9 10">
    <name type="scientific">Parapedobacter pyrenivorans</name>
    <dbReference type="NCBI Taxonomy" id="1305674"/>
    <lineage>
        <taxon>Bacteria</taxon>
        <taxon>Pseudomonadati</taxon>
        <taxon>Bacteroidota</taxon>
        <taxon>Sphingobacteriia</taxon>
        <taxon>Sphingobacteriales</taxon>
        <taxon>Sphingobacteriaceae</taxon>
        <taxon>Parapedobacter</taxon>
    </lineage>
</organism>
<dbReference type="NCBIfam" id="TIGR01730">
    <property type="entry name" value="RND_mfp"/>
    <property type="match status" value="1"/>
</dbReference>
<feature type="coiled-coil region" evidence="3">
    <location>
        <begin position="118"/>
        <end position="183"/>
    </location>
</feature>
<keyword evidence="4" id="KW-0732">Signal</keyword>
<dbReference type="SUPFAM" id="SSF111369">
    <property type="entry name" value="HlyD-like secretion proteins"/>
    <property type="match status" value="1"/>
</dbReference>
<comment type="similarity">
    <text evidence="2">Belongs to the membrane fusion protein (MFP) (TC 8.A.1) family.</text>
</comment>
<dbReference type="Gene3D" id="2.40.30.170">
    <property type="match status" value="1"/>
</dbReference>
<evidence type="ECO:0000259" key="5">
    <source>
        <dbReference type="Pfam" id="PF25876"/>
    </source>
</evidence>
<reference evidence="9" key="1">
    <citation type="journal article" date="2014" name="Int. J. Syst. Evol. Microbiol.">
        <title>Complete genome sequence of Corynebacterium casei LMG S-19264T (=DSM 44701T), isolated from a smear-ripened cheese.</title>
        <authorList>
            <consortium name="US DOE Joint Genome Institute (JGI-PGF)"/>
            <person name="Walter F."/>
            <person name="Albersmeier A."/>
            <person name="Kalinowski J."/>
            <person name="Ruckert C."/>
        </authorList>
    </citation>
    <scope>NUCLEOTIDE SEQUENCE</scope>
    <source>
        <strain evidence="9">CGMCC 1.12195</strain>
    </source>
</reference>
<comment type="caution">
    <text evidence="9">The sequence shown here is derived from an EMBL/GenBank/DDBJ whole genome shotgun (WGS) entry which is preliminary data.</text>
</comment>
<dbReference type="Gene3D" id="2.40.50.100">
    <property type="match status" value="1"/>
</dbReference>
<dbReference type="Pfam" id="PF25967">
    <property type="entry name" value="RND-MFP_C"/>
    <property type="match status" value="1"/>
</dbReference>
<keyword evidence="3" id="KW-0175">Coiled coil</keyword>
<dbReference type="Pfam" id="PF25917">
    <property type="entry name" value="BSH_RND"/>
    <property type="match status" value="1"/>
</dbReference>
<dbReference type="PANTHER" id="PTHR30158">
    <property type="entry name" value="ACRA/E-RELATED COMPONENT OF DRUG EFFLUX TRANSPORTER"/>
    <property type="match status" value="1"/>
</dbReference>
<comment type="subcellular location">
    <subcellularLocation>
        <location evidence="1">Cell envelope</location>
    </subcellularLocation>
</comment>
<dbReference type="InterPro" id="IPR058624">
    <property type="entry name" value="MdtA-like_HH"/>
</dbReference>
<feature type="signal peptide" evidence="4">
    <location>
        <begin position="1"/>
        <end position="33"/>
    </location>
</feature>
<evidence type="ECO:0000259" key="8">
    <source>
        <dbReference type="Pfam" id="PF25967"/>
    </source>
</evidence>
<dbReference type="InterPro" id="IPR058626">
    <property type="entry name" value="MdtA-like_b-barrel"/>
</dbReference>
<name>A0A917HUZ5_9SPHI</name>
<evidence type="ECO:0000313" key="10">
    <source>
        <dbReference type="Proteomes" id="UP000660862"/>
    </source>
</evidence>
<dbReference type="PROSITE" id="PS51257">
    <property type="entry name" value="PROKAR_LIPOPROTEIN"/>
    <property type="match status" value="1"/>
</dbReference>
<gene>
    <name evidence="9" type="primary">vmeA</name>
    <name evidence="9" type="ORF">GCM10007415_27480</name>
</gene>
<sequence length="390" mass="41341">MKRSHTTTNTVTMIKTNTTNIAAILLIGASLMAACGNKQQQQNRAAGPQAIPVSTAPVTEEIVVGTENYPGTVVPLNETELRAEVSGYITGIFVADGAAVSKGQKLYEIDRTRYEAAEQQAKAALAIAEANLNRVKRDVERYRKLAEQDAIAKQTLDYAETDLNNAEAQVVSAQAALVTATTNLNRSVITAPFGGTIGIAQVRMGALVSAGTTLINSISSVSPIAIDFPVSQADIQRFAELQRRGAIEKDSIITLSLPGGTAYTHSGSISAIDRAVDANTGTITVRASFTNPDGILRAGMNANVHIRSQSETKQLVIPYRAISEQLGQTSVYVLTDSSTVEQRPVRLGLKVTDRVVINEGLALGETVVTDGLINLRPGAKVQVSQPSATK</sequence>
<evidence type="ECO:0000259" key="6">
    <source>
        <dbReference type="Pfam" id="PF25917"/>
    </source>
</evidence>
<dbReference type="InterPro" id="IPR058627">
    <property type="entry name" value="MdtA-like_C"/>
</dbReference>
<dbReference type="GO" id="GO:0030313">
    <property type="term" value="C:cell envelope"/>
    <property type="evidence" value="ECO:0007669"/>
    <property type="project" value="UniProtKB-SubCell"/>
</dbReference>
<evidence type="ECO:0000256" key="3">
    <source>
        <dbReference type="SAM" id="Coils"/>
    </source>
</evidence>
<evidence type="ECO:0000256" key="4">
    <source>
        <dbReference type="SAM" id="SignalP"/>
    </source>
</evidence>
<dbReference type="RefSeq" id="WP_229738765.1">
    <property type="nucleotide sequence ID" value="NZ_BMER01000002.1"/>
</dbReference>
<dbReference type="Gene3D" id="1.10.287.470">
    <property type="entry name" value="Helix hairpin bin"/>
    <property type="match status" value="1"/>
</dbReference>
<protein>
    <submittedName>
        <fullName evidence="9">Multidrug transporter</fullName>
    </submittedName>
</protein>
<accession>A0A917HUZ5</accession>
<feature type="domain" description="Multidrug resistance protein MdtA-like beta-barrel" evidence="7">
    <location>
        <begin position="223"/>
        <end position="308"/>
    </location>
</feature>
<feature type="domain" description="Multidrug resistance protein MdtA-like barrel-sandwich hybrid" evidence="6">
    <location>
        <begin position="78"/>
        <end position="214"/>
    </location>
</feature>
<dbReference type="Pfam" id="PF25944">
    <property type="entry name" value="Beta-barrel_RND"/>
    <property type="match status" value="1"/>
</dbReference>
<reference evidence="9" key="2">
    <citation type="submission" date="2020-09" db="EMBL/GenBank/DDBJ databases">
        <authorList>
            <person name="Sun Q."/>
            <person name="Zhou Y."/>
        </authorList>
    </citation>
    <scope>NUCLEOTIDE SEQUENCE</scope>
    <source>
        <strain evidence="9">CGMCC 1.12195</strain>
    </source>
</reference>
<evidence type="ECO:0000256" key="2">
    <source>
        <dbReference type="ARBA" id="ARBA00009477"/>
    </source>
</evidence>
<dbReference type="InterPro" id="IPR006143">
    <property type="entry name" value="RND_pump_MFP"/>
</dbReference>
<dbReference type="GO" id="GO:0022857">
    <property type="term" value="F:transmembrane transporter activity"/>
    <property type="evidence" value="ECO:0007669"/>
    <property type="project" value="InterPro"/>
</dbReference>
<feature type="domain" description="Multidrug resistance protein MdtA-like alpha-helical hairpin" evidence="5">
    <location>
        <begin position="118"/>
        <end position="185"/>
    </location>
</feature>
<proteinExistence type="inferred from homology"/>
<evidence type="ECO:0000256" key="1">
    <source>
        <dbReference type="ARBA" id="ARBA00004196"/>
    </source>
</evidence>
<feature type="domain" description="Multidrug resistance protein MdtA-like C-terminal permuted SH3" evidence="8">
    <location>
        <begin position="315"/>
        <end position="372"/>
    </location>
</feature>
<dbReference type="GO" id="GO:0005886">
    <property type="term" value="C:plasma membrane"/>
    <property type="evidence" value="ECO:0007669"/>
    <property type="project" value="TreeGrafter"/>
</dbReference>
<dbReference type="Pfam" id="PF25876">
    <property type="entry name" value="HH_MFP_RND"/>
    <property type="match status" value="1"/>
</dbReference>
<dbReference type="EMBL" id="BMER01000002">
    <property type="protein sequence ID" value="GGG91391.1"/>
    <property type="molecule type" value="Genomic_DNA"/>
</dbReference>
<dbReference type="Gene3D" id="2.40.420.20">
    <property type="match status" value="1"/>
</dbReference>
<evidence type="ECO:0000313" key="9">
    <source>
        <dbReference type="EMBL" id="GGG91391.1"/>
    </source>
</evidence>
<dbReference type="InterPro" id="IPR058625">
    <property type="entry name" value="MdtA-like_BSH"/>
</dbReference>